<accession>F0ZI32</accession>
<proteinExistence type="predicted"/>
<dbReference type="FunFam" id="3.80.10.10:FF:001384">
    <property type="entry name" value="Uncharacterized protein"/>
    <property type="match status" value="1"/>
</dbReference>
<dbReference type="OrthoDB" id="266138at2759"/>
<dbReference type="PROSITE" id="PS51450">
    <property type="entry name" value="LRR"/>
    <property type="match status" value="3"/>
</dbReference>
<dbReference type="GO" id="GO:0007023">
    <property type="term" value="P:post-chaperonin tubulin folding pathway"/>
    <property type="evidence" value="ECO:0000318"/>
    <property type="project" value="GO_Central"/>
</dbReference>
<dbReference type="EMBL" id="GL871028">
    <property type="protein sequence ID" value="EGC36377.1"/>
    <property type="molecule type" value="Genomic_DNA"/>
</dbReference>
<evidence type="ECO:0000313" key="3">
    <source>
        <dbReference type="EMBL" id="EGC36377.1"/>
    </source>
</evidence>
<dbReference type="AlphaFoldDB" id="F0ZI32"/>
<evidence type="ECO:0000256" key="2">
    <source>
        <dbReference type="ARBA" id="ARBA00022737"/>
    </source>
</evidence>
<dbReference type="SMART" id="SM00365">
    <property type="entry name" value="LRR_SD22"/>
    <property type="match status" value="7"/>
</dbReference>
<dbReference type="Gene3D" id="3.80.10.10">
    <property type="entry name" value="Ribonuclease Inhibitor"/>
    <property type="match status" value="6"/>
</dbReference>
<dbReference type="GO" id="GO:0007021">
    <property type="term" value="P:tubulin complex assembly"/>
    <property type="evidence" value="ECO:0000318"/>
    <property type="project" value="GO_Central"/>
</dbReference>
<dbReference type="SUPFAM" id="SSF52058">
    <property type="entry name" value="L domain-like"/>
    <property type="match status" value="2"/>
</dbReference>
<dbReference type="PANTHER" id="PTHR18849">
    <property type="entry name" value="LEUCINE RICH REPEAT PROTEIN"/>
    <property type="match status" value="1"/>
</dbReference>
<keyword evidence="4" id="KW-1185">Reference proteome</keyword>
<dbReference type="FunFam" id="3.80.10.10:FF:002035">
    <property type="entry name" value="Uncharacterized protein"/>
    <property type="match status" value="1"/>
</dbReference>
<dbReference type="GO" id="GO:0005737">
    <property type="term" value="C:cytoplasm"/>
    <property type="evidence" value="ECO:0000318"/>
    <property type="project" value="GO_Central"/>
</dbReference>
<sequence length="1136" mass="129773">MFSQFKNKIKENEKINTISKKIQNKFGELSMNGASNSPTQPHKDRNFKLTFGNQIFIPPPLPVFEPNPNLFKSIEQTEYSENPFSFYYEEFQEDFPQPNLTVSSESIPNITPEPTEGLHPYGFGYESYSQRRNNYSQLADTKPHFLRASSENPIRPYASIPANQRCLSKSEVMQCLQPSQVVYICVTDTSFTSREKRAFMKKLGQFSNLETLILKSCGINAFANGTRFPQLRFCDLSNNSIRNSSGLKKLTKYSLKLEVLNLSGNPFAAASEVENKQRQNRLCSQLTQLENISNKLIPVDDRITAINLHGPTSRKQNIDKIRWELNLDNVPEIRAMRPIASGWQPEAILQLNLSGCQLRYFNVGHFVNLNSLDLSANGIVDITTSGMEKCTYLQFVNLSSNQISRVESVYLFEFTPSIRCVHLHGNPFFLNSYRKEIIYRTRDCIGTNRSLGIQQIDHEMVSIEEKVSVISQFESNKKTLEEAQLIANDYRWKLLIIERYGHKQLQNIPNFFHHFKTLAFPKSSLIGVEVSSFANVELIDFSQNDLISFTGLNQLYKLRILYLQENPRLDTTSVIKQLSQLENLEAINFSVTVDANHVRSPSKARAYRDQLLAAVIPKNRKFSLLDNTSIGHSERVQAYTNAGYSADLVEKYKFFLALTVNCTLPFNRGLYPDQVEIGQQYNPMEIISLRRLRDWSLSSDAINFQYFQNIEEIDLTNNRLTDITNIGLQSLNKLTKLCVINNQISTPLPVIAHILDHLTSLEIFAIRGNPIMMSPSDRLQLIGHMSTMKSPSNDQHLKVLDTEITIFDKVEGWKLVGASLRDAELLKLSFIVNFKSLDLYDHQMLNLELCDCALEYLDVTPFVNLKTLLIPNNRFRNISNIVGLENLKELFALDLRNNELNSMNDIKNVLLQIPNLRVIGLIGNPLSKLATAPSATYNYRPKFLSLVSPIYQSHGYPLSILDSTEITCDELLEAATQSMPSGHSDYKKEQLFSISLLRKSFSPDYTNLTELDLSYCSLTYLNFKLLPSLIILSLSDNSISDSNIKDSGLQTLQNLRALDIRNNKLKKLSIFCKVFDLLSIETLFIDENPCFEKDTQKERVRFFKKLTNSRILTTFKYMNGVQVTPIDTVQFSKKKK</sequence>
<keyword evidence="2" id="KW-0677">Repeat</keyword>
<reference evidence="4" key="1">
    <citation type="journal article" date="2011" name="Genome Biol.">
        <title>Comparative genomics of the social amoebae Dictyostelium discoideum and Dictyostelium purpureum.</title>
        <authorList>
            <consortium name="US DOE Joint Genome Institute (JGI-PGF)"/>
            <person name="Sucgang R."/>
            <person name="Kuo A."/>
            <person name="Tian X."/>
            <person name="Salerno W."/>
            <person name="Parikh A."/>
            <person name="Feasley C.L."/>
            <person name="Dalin E."/>
            <person name="Tu H."/>
            <person name="Huang E."/>
            <person name="Barry K."/>
            <person name="Lindquist E."/>
            <person name="Shapiro H."/>
            <person name="Bruce D."/>
            <person name="Schmutz J."/>
            <person name="Salamov A."/>
            <person name="Fey P."/>
            <person name="Gaudet P."/>
            <person name="Anjard C."/>
            <person name="Babu M.M."/>
            <person name="Basu S."/>
            <person name="Bushmanova Y."/>
            <person name="van der Wel H."/>
            <person name="Katoh-Kurasawa M."/>
            <person name="Dinh C."/>
            <person name="Coutinho P.M."/>
            <person name="Saito T."/>
            <person name="Elias M."/>
            <person name="Schaap P."/>
            <person name="Kay R.R."/>
            <person name="Henrissat B."/>
            <person name="Eichinger L."/>
            <person name="Rivero F."/>
            <person name="Putnam N.H."/>
            <person name="West C.M."/>
            <person name="Loomis W.F."/>
            <person name="Chisholm R.L."/>
            <person name="Shaulsky G."/>
            <person name="Strassmann J.E."/>
            <person name="Queller D.C."/>
            <person name="Kuspa A."/>
            <person name="Grigoriev I.V."/>
        </authorList>
    </citation>
    <scope>NUCLEOTIDE SEQUENCE [LARGE SCALE GENOMIC DNA]</scope>
    <source>
        <strain evidence="4">QSDP1</strain>
    </source>
</reference>
<protein>
    <submittedName>
        <fullName evidence="3">Uncharacterized protein</fullName>
    </submittedName>
</protein>
<dbReference type="OMA" id="CDCALEY"/>
<gene>
    <name evidence="3" type="ORF">DICPUDRAFT_94318</name>
</gene>
<dbReference type="GO" id="GO:0000226">
    <property type="term" value="P:microtubule cytoskeleton organization"/>
    <property type="evidence" value="ECO:0000318"/>
    <property type="project" value="GO_Central"/>
</dbReference>
<dbReference type="eggNOG" id="ENOG502SPK9">
    <property type="taxonomic scope" value="Eukaryota"/>
</dbReference>
<dbReference type="RefSeq" id="XP_003287074.1">
    <property type="nucleotide sequence ID" value="XM_003287026.1"/>
</dbReference>
<dbReference type="VEuPathDB" id="AmoebaDB:DICPUDRAFT_94318"/>
<dbReference type="Proteomes" id="UP000001064">
    <property type="component" value="Unassembled WGS sequence"/>
</dbReference>
<dbReference type="Pfam" id="PF00560">
    <property type="entry name" value="LRR_1"/>
    <property type="match status" value="1"/>
</dbReference>
<dbReference type="FunFam" id="3.80.10.10:FF:001383">
    <property type="entry name" value="Uncharacterized protein"/>
    <property type="match status" value="1"/>
</dbReference>
<evidence type="ECO:0000256" key="1">
    <source>
        <dbReference type="ARBA" id="ARBA00022614"/>
    </source>
</evidence>
<dbReference type="STRING" id="5786.F0ZI32"/>
<dbReference type="InParanoid" id="F0ZI32"/>
<dbReference type="PANTHER" id="PTHR18849:SF0">
    <property type="entry name" value="CILIA- AND FLAGELLA-ASSOCIATED PROTEIN 410-RELATED"/>
    <property type="match status" value="1"/>
</dbReference>
<dbReference type="KEGG" id="dpp:DICPUDRAFT_94318"/>
<keyword evidence="1" id="KW-0433">Leucine-rich repeat</keyword>
<dbReference type="InterPro" id="IPR001611">
    <property type="entry name" value="Leu-rich_rpt"/>
</dbReference>
<dbReference type="InterPro" id="IPR032675">
    <property type="entry name" value="LRR_dom_sf"/>
</dbReference>
<evidence type="ECO:0000313" key="4">
    <source>
        <dbReference type="Proteomes" id="UP000001064"/>
    </source>
</evidence>
<organism evidence="3 4">
    <name type="scientific">Dictyostelium purpureum</name>
    <name type="common">Slime mold</name>
    <dbReference type="NCBI Taxonomy" id="5786"/>
    <lineage>
        <taxon>Eukaryota</taxon>
        <taxon>Amoebozoa</taxon>
        <taxon>Evosea</taxon>
        <taxon>Eumycetozoa</taxon>
        <taxon>Dictyostelia</taxon>
        <taxon>Dictyosteliales</taxon>
        <taxon>Dictyosteliaceae</taxon>
        <taxon>Dictyostelium</taxon>
    </lineage>
</organism>
<name>F0ZI32_DICPU</name>
<dbReference type="GO" id="GO:0043014">
    <property type="term" value="F:alpha-tubulin binding"/>
    <property type="evidence" value="ECO:0000318"/>
    <property type="project" value="GO_Central"/>
</dbReference>
<dbReference type="GeneID" id="10500718"/>